<feature type="region of interest" description="Disordered" evidence="1">
    <location>
        <begin position="33"/>
        <end position="58"/>
    </location>
</feature>
<evidence type="ECO:0000256" key="1">
    <source>
        <dbReference type="SAM" id="MobiDB-lite"/>
    </source>
</evidence>
<organism evidence="2 3">
    <name type="scientific">Limnospira platensis NIES-46</name>
    <dbReference type="NCBI Taxonomy" id="1236695"/>
    <lineage>
        <taxon>Bacteria</taxon>
        <taxon>Bacillati</taxon>
        <taxon>Cyanobacteriota</taxon>
        <taxon>Cyanophyceae</taxon>
        <taxon>Oscillatoriophycideae</taxon>
        <taxon>Oscillatoriales</taxon>
        <taxon>Sirenicapillariaceae</taxon>
        <taxon>Limnospira</taxon>
    </lineage>
</organism>
<accession>A0A5M3T944</accession>
<gene>
    <name evidence="2" type="ORF">NIES46_19810</name>
</gene>
<proteinExistence type="predicted"/>
<name>A0A5M3T944_LIMPL</name>
<dbReference type="RefSeq" id="WP_006619528.1">
    <property type="nucleotide sequence ID" value="NZ_BIMW01000082.1"/>
</dbReference>
<sequence>MKIKFWRGRTLLTTIASTILAIATPLSITTALEFPQGPSRQPPQSTAGGGTRGNASTIVDGTCDNNSDFITPLLPIGYEVLKTASPNPSFFLYVPKTKAQKAEFLVLDSQGRDVYVESFATPAQGAIMKISLPETVSLRVGETYTWQFSLFCDPNQRDLDESITGAIERIELDEEHKARIAAETDPIDKAVLYAEQQMWPETLLIVLGLRETHPEIWQQLMESVGLKDIASKPIAPCCIPEIEETVGSEIEAS</sequence>
<keyword evidence="3" id="KW-1185">Reference proteome</keyword>
<dbReference type="EMBL" id="BIMW01000082">
    <property type="protein sequence ID" value="GCE93929.1"/>
    <property type="molecule type" value="Genomic_DNA"/>
</dbReference>
<dbReference type="InterPro" id="IPR010328">
    <property type="entry name" value="DUF928"/>
</dbReference>
<reference evidence="2 3" key="1">
    <citation type="journal article" date="2019" name="J Genomics">
        <title>The Draft Genome of a Hydrogen-producing Cyanobacterium, Arthrospira platensis NIES-46.</title>
        <authorList>
            <person name="Suzuki S."/>
            <person name="Yamaguchi H."/>
            <person name="Kawachi M."/>
        </authorList>
    </citation>
    <scope>NUCLEOTIDE SEQUENCE [LARGE SCALE GENOMIC DNA]</scope>
    <source>
        <strain evidence="2 3">NIES-46</strain>
    </source>
</reference>
<dbReference type="Proteomes" id="UP000326169">
    <property type="component" value="Unassembled WGS sequence"/>
</dbReference>
<protein>
    <recommendedName>
        <fullName evidence="4">DUF928 domain-containing protein</fullName>
    </recommendedName>
</protein>
<dbReference type="Pfam" id="PF06051">
    <property type="entry name" value="DUF928"/>
    <property type="match status" value="1"/>
</dbReference>
<evidence type="ECO:0008006" key="4">
    <source>
        <dbReference type="Google" id="ProtNLM"/>
    </source>
</evidence>
<evidence type="ECO:0000313" key="2">
    <source>
        <dbReference type="EMBL" id="GCE93929.1"/>
    </source>
</evidence>
<evidence type="ECO:0000313" key="3">
    <source>
        <dbReference type="Proteomes" id="UP000326169"/>
    </source>
</evidence>
<dbReference type="GeneID" id="301682835"/>
<comment type="caution">
    <text evidence="2">The sequence shown here is derived from an EMBL/GenBank/DDBJ whole genome shotgun (WGS) entry which is preliminary data.</text>
</comment>